<evidence type="ECO:0000313" key="3">
    <source>
        <dbReference type="Proteomes" id="UP000824120"/>
    </source>
</evidence>
<keyword evidence="3" id="KW-1185">Reference proteome</keyword>
<feature type="region of interest" description="Disordered" evidence="1">
    <location>
        <begin position="1"/>
        <end position="20"/>
    </location>
</feature>
<comment type="caution">
    <text evidence="2">The sequence shown here is derived from an EMBL/GenBank/DDBJ whole genome shotgun (WGS) entry which is preliminary data.</text>
</comment>
<name>A0A9J5X2G9_SOLCO</name>
<sequence>MNAHFQGKTTNARRRTKTGALLVERPCDDLISSPNVNDPPSLLIDNNADDLRNNTTHEKQNNREFILVLPVLPLDPCGTPYLNSP</sequence>
<proteinExistence type="predicted"/>
<evidence type="ECO:0000313" key="2">
    <source>
        <dbReference type="EMBL" id="KAG5581288.1"/>
    </source>
</evidence>
<dbReference type="AlphaFoldDB" id="A0A9J5X2G9"/>
<reference evidence="2 3" key="1">
    <citation type="submission" date="2020-09" db="EMBL/GenBank/DDBJ databases">
        <title>De no assembly of potato wild relative species, Solanum commersonii.</title>
        <authorList>
            <person name="Cho K."/>
        </authorList>
    </citation>
    <scope>NUCLEOTIDE SEQUENCE [LARGE SCALE GENOMIC DNA]</scope>
    <source>
        <strain evidence="2">LZ3.2</strain>
        <tissue evidence="2">Leaf</tissue>
    </source>
</reference>
<dbReference type="EMBL" id="JACXVP010000010">
    <property type="protein sequence ID" value="KAG5581288.1"/>
    <property type="molecule type" value="Genomic_DNA"/>
</dbReference>
<gene>
    <name evidence="2" type="ORF">H5410_051915</name>
</gene>
<dbReference type="Proteomes" id="UP000824120">
    <property type="component" value="Chromosome 10"/>
</dbReference>
<protein>
    <submittedName>
        <fullName evidence="2">Uncharacterized protein</fullName>
    </submittedName>
</protein>
<organism evidence="2 3">
    <name type="scientific">Solanum commersonii</name>
    <name type="common">Commerson's wild potato</name>
    <name type="synonym">Commerson's nightshade</name>
    <dbReference type="NCBI Taxonomy" id="4109"/>
    <lineage>
        <taxon>Eukaryota</taxon>
        <taxon>Viridiplantae</taxon>
        <taxon>Streptophyta</taxon>
        <taxon>Embryophyta</taxon>
        <taxon>Tracheophyta</taxon>
        <taxon>Spermatophyta</taxon>
        <taxon>Magnoliopsida</taxon>
        <taxon>eudicotyledons</taxon>
        <taxon>Gunneridae</taxon>
        <taxon>Pentapetalae</taxon>
        <taxon>asterids</taxon>
        <taxon>lamiids</taxon>
        <taxon>Solanales</taxon>
        <taxon>Solanaceae</taxon>
        <taxon>Solanoideae</taxon>
        <taxon>Solaneae</taxon>
        <taxon>Solanum</taxon>
    </lineage>
</organism>
<evidence type="ECO:0000256" key="1">
    <source>
        <dbReference type="SAM" id="MobiDB-lite"/>
    </source>
</evidence>
<accession>A0A9J5X2G9</accession>